<evidence type="ECO:0000256" key="5">
    <source>
        <dbReference type="ARBA" id="ARBA00023163"/>
    </source>
</evidence>
<dbReference type="EMBL" id="CP040602">
    <property type="protein sequence ID" value="QCU89154.1"/>
    <property type="molecule type" value="Genomic_DNA"/>
</dbReference>
<gene>
    <name evidence="7" type="ORF">FE785_00190</name>
</gene>
<dbReference type="FunFam" id="1.10.10.10:FF:000001">
    <property type="entry name" value="LysR family transcriptional regulator"/>
    <property type="match status" value="1"/>
</dbReference>
<organism evidence="7 8">
    <name type="scientific">Thiomicrorhabdus sediminis</name>
    <dbReference type="NCBI Taxonomy" id="2580412"/>
    <lineage>
        <taxon>Bacteria</taxon>
        <taxon>Pseudomonadati</taxon>
        <taxon>Pseudomonadota</taxon>
        <taxon>Gammaproteobacteria</taxon>
        <taxon>Thiotrichales</taxon>
        <taxon>Piscirickettsiaceae</taxon>
        <taxon>Thiomicrorhabdus</taxon>
    </lineage>
</organism>
<evidence type="ECO:0000256" key="4">
    <source>
        <dbReference type="ARBA" id="ARBA00023159"/>
    </source>
</evidence>
<keyword evidence="5" id="KW-0804">Transcription</keyword>
<dbReference type="GO" id="GO:0003700">
    <property type="term" value="F:DNA-binding transcription factor activity"/>
    <property type="evidence" value="ECO:0007669"/>
    <property type="project" value="InterPro"/>
</dbReference>
<dbReference type="InterPro" id="IPR036390">
    <property type="entry name" value="WH_DNA-bd_sf"/>
</dbReference>
<evidence type="ECO:0000256" key="1">
    <source>
        <dbReference type="ARBA" id="ARBA00009437"/>
    </source>
</evidence>
<evidence type="ECO:0000313" key="7">
    <source>
        <dbReference type="EMBL" id="QCU89154.1"/>
    </source>
</evidence>
<dbReference type="RefSeq" id="WP_138563234.1">
    <property type="nucleotide sequence ID" value="NZ_CP040602.1"/>
</dbReference>
<dbReference type="PROSITE" id="PS50931">
    <property type="entry name" value="HTH_LYSR"/>
    <property type="match status" value="1"/>
</dbReference>
<dbReference type="GO" id="GO:0032993">
    <property type="term" value="C:protein-DNA complex"/>
    <property type="evidence" value="ECO:0007669"/>
    <property type="project" value="TreeGrafter"/>
</dbReference>
<evidence type="ECO:0000259" key="6">
    <source>
        <dbReference type="PROSITE" id="PS50931"/>
    </source>
</evidence>
<dbReference type="Gene3D" id="1.10.10.10">
    <property type="entry name" value="Winged helix-like DNA-binding domain superfamily/Winged helix DNA-binding domain"/>
    <property type="match status" value="1"/>
</dbReference>
<dbReference type="Pfam" id="PF03466">
    <property type="entry name" value="LysR_substrate"/>
    <property type="match status" value="1"/>
</dbReference>
<dbReference type="Proteomes" id="UP000304864">
    <property type="component" value="Chromosome"/>
</dbReference>
<dbReference type="Pfam" id="PF00126">
    <property type="entry name" value="HTH_1"/>
    <property type="match status" value="1"/>
</dbReference>
<dbReference type="SUPFAM" id="SSF46785">
    <property type="entry name" value="Winged helix' DNA-binding domain"/>
    <property type="match status" value="1"/>
</dbReference>
<sequence>MTLSELKYIVALAKAKHFGKASEMCFVSQPTLSVAIKKFEEELGVSLFERRKKDILITPIGEQVILLAENIIEKTQQIKQIAKDSIDDLNTELRLGIIYTIGPYLLPKLVPILKKLAPDTHLIIEENFTTVLSEKLQNGELDLVILSLPFKEANIETLELYEEPFMAIVPNDDPLAEKTALLTAKDLIHTNILLLGSGHCFRDQVVEAFPTLQNNSYNHAALQKTFEGSSLETIRYMVASGVGSSIVPATSLSERDQGLFSIKTLQDPVPTRKVALAWRKTYTRDKVFDLFEKAIKQIEFPGELIKK</sequence>
<protein>
    <submittedName>
        <fullName evidence="7">LysR family transcriptional regulator</fullName>
    </submittedName>
</protein>
<dbReference type="KEGG" id="thig:FE785_00190"/>
<evidence type="ECO:0000256" key="2">
    <source>
        <dbReference type="ARBA" id="ARBA00023015"/>
    </source>
</evidence>
<dbReference type="GO" id="GO:0003677">
    <property type="term" value="F:DNA binding"/>
    <property type="evidence" value="ECO:0007669"/>
    <property type="project" value="UniProtKB-KW"/>
</dbReference>
<keyword evidence="4" id="KW-0010">Activator</keyword>
<reference evidence="7 8" key="1">
    <citation type="submission" date="2019-05" db="EMBL/GenBank/DDBJ databases">
        <title>Thiomicrorhabdus sediminis sp. nov, a novel sulfur-oxidizing bacterium isolated from coastal sediment.</title>
        <authorList>
            <person name="Liu X."/>
        </authorList>
    </citation>
    <scope>NUCLEOTIDE SEQUENCE [LARGE SCALE GENOMIC DNA]</scope>
    <source>
        <strain evidence="7 8">G1</strain>
    </source>
</reference>
<dbReference type="SUPFAM" id="SSF53850">
    <property type="entry name" value="Periplasmic binding protein-like II"/>
    <property type="match status" value="1"/>
</dbReference>
<dbReference type="Gene3D" id="3.40.190.10">
    <property type="entry name" value="Periplasmic binding protein-like II"/>
    <property type="match status" value="2"/>
</dbReference>
<keyword evidence="2" id="KW-0805">Transcription regulation</keyword>
<proteinExistence type="inferred from homology"/>
<name>A0A4P9K2T1_9GAMM</name>
<keyword evidence="8" id="KW-1185">Reference proteome</keyword>
<keyword evidence="3" id="KW-0238">DNA-binding</keyword>
<dbReference type="PANTHER" id="PTHR30346:SF26">
    <property type="entry name" value="HYDROGEN PEROXIDE-INDUCIBLE GENES ACTIVATOR"/>
    <property type="match status" value="1"/>
</dbReference>
<dbReference type="AlphaFoldDB" id="A0A4P9K2T1"/>
<dbReference type="OrthoDB" id="9775392at2"/>
<dbReference type="CDD" id="cd08411">
    <property type="entry name" value="PBP2_OxyR"/>
    <property type="match status" value="1"/>
</dbReference>
<evidence type="ECO:0000256" key="3">
    <source>
        <dbReference type="ARBA" id="ARBA00023125"/>
    </source>
</evidence>
<dbReference type="InterPro" id="IPR036388">
    <property type="entry name" value="WH-like_DNA-bd_sf"/>
</dbReference>
<feature type="domain" description="HTH lysR-type" evidence="6">
    <location>
        <begin position="1"/>
        <end position="58"/>
    </location>
</feature>
<dbReference type="PRINTS" id="PR00039">
    <property type="entry name" value="HTHLYSR"/>
</dbReference>
<evidence type="ECO:0000313" key="8">
    <source>
        <dbReference type="Proteomes" id="UP000304864"/>
    </source>
</evidence>
<dbReference type="InterPro" id="IPR005119">
    <property type="entry name" value="LysR_subst-bd"/>
</dbReference>
<comment type="similarity">
    <text evidence="1">Belongs to the LysR transcriptional regulatory family.</text>
</comment>
<dbReference type="PANTHER" id="PTHR30346">
    <property type="entry name" value="TRANSCRIPTIONAL DUAL REGULATOR HCAR-RELATED"/>
    <property type="match status" value="1"/>
</dbReference>
<accession>A0A4P9K2T1</accession>
<dbReference type="InterPro" id="IPR000847">
    <property type="entry name" value="LysR_HTH_N"/>
</dbReference>